<dbReference type="InterPro" id="IPR013766">
    <property type="entry name" value="Thioredoxin_domain"/>
</dbReference>
<dbReference type="InterPro" id="IPR011990">
    <property type="entry name" value="TPR-like_helical_dom_sf"/>
</dbReference>
<evidence type="ECO:0000313" key="5">
    <source>
        <dbReference type="Proteomes" id="UP000679126"/>
    </source>
</evidence>
<protein>
    <submittedName>
        <fullName evidence="4">Thioredoxin family protein</fullName>
    </submittedName>
</protein>
<evidence type="ECO:0000313" key="4">
    <source>
        <dbReference type="EMBL" id="MBO9155396.1"/>
    </source>
</evidence>
<keyword evidence="1" id="KW-0676">Redox-active center</keyword>
<evidence type="ECO:0000259" key="3">
    <source>
        <dbReference type="PROSITE" id="PS51352"/>
    </source>
</evidence>
<dbReference type="Gene3D" id="3.40.30.10">
    <property type="entry name" value="Glutaredoxin"/>
    <property type="match status" value="1"/>
</dbReference>
<dbReference type="PROSITE" id="PS00194">
    <property type="entry name" value="THIOREDOXIN_1"/>
    <property type="match status" value="1"/>
</dbReference>
<dbReference type="Pfam" id="PF13098">
    <property type="entry name" value="Thioredoxin_2"/>
    <property type="match status" value="1"/>
</dbReference>
<reference evidence="5" key="1">
    <citation type="submission" date="2021-03" db="EMBL/GenBank/DDBJ databases">
        <title>Assistant Professor.</title>
        <authorList>
            <person name="Huq M.A."/>
        </authorList>
    </citation>
    <scope>NUCLEOTIDE SEQUENCE [LARGE SCALE GENOMIC DNA]</scope>
    <source>
        <strain evidence="5">MAH-28</strain>
    </source>
</reference>
<keyword evidence="5" id="KW-1185">Reference proteome</keyword>
<name>A0ABS3YL67_9BACT</name>
<comment type="caution">
    <text evidence="4">The sequence shown here is derived from an EMBL/GenBank/DDBJ whole genome shotgun (WGS) entry which is preliminary data.</text>
</comment>
<dbReference type="PANTHER" id="PTHR10438:SF468">
    <property type="entry name" value="THIOREDOXIN-1-RELATED"/>
    <property type="match status" value="1"/>
</dbReference>
<evidence type="ECO:0000256" key="1">
    <source>
        <dbReference type="ARBA" id="ARBA00023284"/>
    </source>
</evidence>
<dbReference type="InterPro" id="IPR012336">
    <property type="entry name" value="Thioredoxin-like_fold"/>
</dbReference>
<dbReference type="RefSeq" id="WP_209148643.1">
    <property type="nucleotide sequence ID" value="NZ_JAGHKP010000006.1"/>
</dbReference>
<dbReference type="Gene3D" id="1.25.40.10">
    <property type="entry name" value="Tetratricopeptide repeat domain"/>
    <property type="match status" value="1"/>
</dbReference>
<dbReference type="Proteomes" id="UP000679126">
    <property type="component" value="Unassembled WGS sequence"/>
</dbReference>
<accession>A0ABS3YL67</accession>
<feature type="domain" description="Thioredoxin" evidence="3">
    <location>
        <begin position="5"/>
        <end position="145"/>
    </location>
</feature>
<dbReference type="SUPFAM" id="SSF48452">
    <property type="entry name" value="TPR-like"/>
    <property type="match status" value="1"/>
</dbReference>
<dbReference type="PROSITE" id="PS51352">
    <property type="entry name" value="THIOREDOXIN_2"/>
    <property type="match status" value="1"/>
</dbReference>
<sequence length="404" mass="45729">MKKLLFMLLMLPAFSFAQGVHFEKELSWEQVMAKAKAENKYVFVDCFTTWCGPCKYMTEQVFPQEEMGKFFNGKFISVKVQMDKTAGDNEHVKNWYADADKIAKEYSINAYPTFLYFSPDGKIVHRVVGGGEAAEFIAKSEKAFNPATQYYAQLAKYKEGKSKPEDLRVMAMNAMDVYDKANATKIAGEYLATQKDLTTPENIKFLDKFTNSSKDPGFPIFLKEGKKVDAALGKGKAAAKVKAIAAGEEIYSKIMRPGATADWAAIEKSLKEKYPEYADELVTMGKVRYSMMTKDWATFQVNVVAYMKKYGADVNPQMLNQFAWTVFENCPDMNCLTEALEWSKRSLANGDEPMFMDTYANILYKLGKKDEAIAVQEKAVKLSKNNAELMATLEKMKKGEKTWK</sequence>
<dbReference type="PANTHER" id="PTHR10438">
    <property type="entry name" value="THIOREDOXIN"/>
    <property type="match status" value="1"/>
</dbReference>
<proteinExistence type="predicted"/>
<gene>
    <name evidence="4" type="ORF">J7I43_24420</name>
</gene>
<dbReference type="InterPro" id="IPR036249">
    <property type="entry name" value="Thioredoxin-like_sf"/>
</dbReference>
<dbReference type="SUPFAM" id="SSF52833">
    <property type="entry name" value="Thioredoxin-like"/>
    <property type="match status" value="1"/>
</dbReference>
<dbReference type="InterPro" id="IPR050620">
    <property type="entry name" value="Thioredoxin_H-type-like"/>
</dbReference>
<dbReference type="EMBL" id="JAGHKP010000006">
    <property type="protein sequence ID" value="MBO9155396.1"/>
    <property type="molecule type" value="Genomic_DNA"/>
</dbReference>
<feature type="signal peptide" evidence="2">
    <location>
        <begin position="1"/>
        <end position="17"/>
    </location>
</feature>
<evidence type="ECO:0000256" key="2">
    <source>
        <dbReference type="SAM" id="SignalP"/>
    </source>
</evidence>
<organism evidence="4 5">
    <name type="scientific">Chitinophaga chungangae</name>
    <dbReference type="NCBI Taxonomy" id="2821488"/>
    <lineage>
        <taxon>Bacteria</taxon>
        <taxon>Pseudomonadati</taxon>
        <taxon>Bacteroidota</taxon>
        <taxon>Chitinophagia</taxon>
        <taxon>Chitinophagales</taxon>
        <taxon>Chitinophagaceae</taxon>
        <taxon>Chitinophaga</taxon>
    </lineage>
</organism>
<feature type="chain" id="PRO_5046385610" evidence="2">
    <location>
        <begin position="18"/>
        <end position="404"/>
    </location>
</feature>
<dbReference type="InterPro" id="IPR017937">
    <property type="entry name" value="Thioredoxin_CS"/>
</dbReference>
<keyword evidence="2" id="KW-0732">Signal</keyword>